<dbReference type="EMBL" id="JAJHNU010000001">
    <property type="protein sequence ID" value="MDN4119866.1"/>
    <property type="molecule type" value="Genomic_DNA"/>
</dbReference>
<feature type="transmembrane region" description="Helical" evidence="7">
    <location>
        <begin position="127"/>
        <end position="147"/>
    </location>
</feature>
<feature type="transmembrane region" description="Helical" evidence="7">
    <location>
        <begin position="21"/>
        <end position="43"/>
    </location>
</feature>
<keyword evidence="5 7" id="KW-1133">Transmembrane helix</keyword>
<comment type="subcellular location">
    <subcellularLocation>
        <location evidence="1 7">Cell membrane</location>
        <topology evidence="1 7">Multi-pass membrane protein</topology>
    </subcellularLocation>
</comment>
<dbReference type="PANTHER" id="PTHR43386:SF26">
    <property type="entry name" value="ABC TRANSPORTER PERMEASE PROTEIN"/>
    <property type="match status" value="1"/>
</dbReference>
<dbReference type="PROSITE" id="PS50928">
    <property type="entry name" value="ABC_TM1"/>
    <property type="match status" value="1"/>
</dbReference>
<feature type="domain" description="ABC transmembrane type-1" evidence="8">
    <location>
        <begin position="92"/>
        <end position="292"/>
    </location>
</feature>
<evidence type="ECO:0000256" key="1">
    <source>
        <dbReference type="ARBA" id="ARBA00004651"/>
    </source>
</evidence>
<proteinExistence type="inferred from homology"/>
<evidence type="ECO:0000313" key="9">
    <source>
        <dbReference type="EMBL" id="MDN4119866.1"/>
    </source>
</evidence>
<dbReference type="RefSeq" id="WP_266122796.1">
    <property type="nucleotide sequence ID" value="NZ_JAJHNU010000001.1"/>
</dbReference>
<gene>
    <name evidence="9" type="ORF">LMS43_01055</name>
</gene>
<dbReference type="CDD" id="cd06261">
    <property type="entry name" value="TM_PBP2"/>
    <property type="match status" value="1"/>
</dbReference>
<dbReference type="SUPFAM" id="SSF161098">
    <property type="entry name" value="MetI-like"/>
    <property type="match status" value="1"/>
</dbReference>
<dbReference type="PANTHER" id="PTHR43386">
    <property type="entry name" value="OLIGOPEPTIDE TRANSPORT SYSTEM PERMEASE PROTEIN APPC"/>
    <property type="match status" value="1"/>
</dbReference>
<feature type="transmembrane region" description="Helical" evidence="7">
    <location>
        <begin position="153"/>
        <end position="177"/>
    </location>
</feature>
<feature type="transmembrane region" description="Helical" evidence="7">
    <location>
        <begin position="271"/>
        <end position="292"/>
    </location>
</feature>
<feature type="transmembrane region" description="Helical" evidence="7">
    <location>
        <begin position="96"/>
        <end position="120"/>
    </location>
</feature>
<sequence>MNATFHRIWNSDLVWSWRHSPVAIIATVMTLLLFIGALGSTWLAPFDPFDLASINLMDALKPPAWSEDGEMPYFLGTDSQGRDLFSALLYGTRTSLLIGLASVLLAMLVGIVLGLIAGYAGGRLDAFIMRVADVQLSFPAILIALLIDGVARAVFPLSMHETIAFPVLIGAIALAGWPQYARTVRGSTLVEKNREYVQAAKVIGVSAPRIMFSHVLPNVLGPVLILATVHLATAIITEATLSFLGVGVPPTSPSLGTLIRIGNDFLFSGEWWITIFPGLMLVLLVLSVNLLGDWLRDALNPKLN</sequence>
<dbReference type="InterPro" id="IPR000515">
    <property type="entry name" value="MetI-like"/>
</dbReference>
<dbReference type="Pfam" id="PF00528">
    <property type="entry name" value="BPD_transp_1"/>
    <property type="match status" value="1"/>
</dbReference>
<evidence type="ECO:0000256" key="6">
    <source>
        <dbReference type="ARBA" id="ARBA00023136"/>
    </source>
</evidence>
<comment type="similarity">
    <text evidence="7">Belongs to the binding-protein-dependent transport system permease family.</text>
</comment>
<dbReference type="Proteomes" id="UP001168613">
    <property type="component" value="Unassembled WGS sequence"/>
</dbReference>
<accession>A0ABT8EF07</accession>
<name>A0ABT8EF07_9BURK</name>
<evidence type="ECO:0000256" key="3">
    <source>
        <dbReference type="ARBA" id="ARBA00022475"/>
    </source>
</evidence>
<dbReference type="Gene3D" id="1.10.3720.10">
    <property type="entry name" value="MetI-like"/>
    <property type="match status" value="1"/>
</dbReference>
<reference evidence="9" key="1">
    <citation type="submission" date="2021-11" db="EMBL/GenBank/DDBJ databases">
        <title>Draft genome sequence of Alcaligenes endophyticus type strain CCUG 75668T.</title>
        <authorList>
            <person name="Salva-Serra F."/>
            <person name="Duran R.E."/>
            <person name="Seeger M."/>
            <person name="Moore E.R.B."/>
            <person name="Jaen-Luchoro D."/>
        </authorList>
    </citation>
    <scope>NUCLEOTIDE SEQUENCE</scope>
    <source>
        <strain evidence="9">CCUG 75668</strain>
    </source>
</reference>
<evidence type="ECO:0000256" key="5">
    <source>
        <dbReference type="ARBA" id="ARBA00022989"/>
    </source>
</evidence>
<keyword evidence="4 7" id="KW-0812">Transmembrane</keyword>
<organism evidence="9 10">
    <name type="scientific">Alcaligenes endophyticus</name>
    <dbReference type="NCBI Taxonomy" id="1929088"/>
    <lineage>
        <taxon>Bacteria</taxon>
        <taxon>Pseudomonadati</taxon>
        <taxon>Pseudomonadota</taxon>
        <taxon>Betaproteobacteria</taxon>
        <taxon>Burkholderiales</taxon>
        <taxon>Alcaligenaceae</taxon>
        <taxon>Alcaligenes</taxon>
    </lineage>
</organism>
<comment type="caution">
    <text evidence="9">The sequence shown here is derived from an EMBL/GenBank/DDBJ whole genome shotgun (WGS) entry which is preliminary data.</text>
</comment>
<keyword evidence="3" id="KW-1003">Cell membrane</keyword>
<keyword evidence="10" id="KW-1185">Reference proteome</keyword>
<protein>
    <submittedName>
        <fullName evidence="9">ABC transporter permease</fullName>
    </submittedName>
</protein>
<evidence type="ECO:0000256" key="4">
    <source>
        <dbReference type="ARBA" id="ARBA00022692"/>
    </source>
</evidence>
<evidence type="ECO:0000313" key="10">
    <source>
        <dbReference type="Proteomes" id="UP001168613"/>
    </source>
</evidence>
<dbReference type="InterPro" id="IPR050366">
    <property type="entry name" value="BP-dependent_transpt_permease"/>
</dbReference>
<keyword evidence="2 7" id="KW-0813">Transport</keyword>
<dbReference type="InterPro" id="IPR035906">
    <property type="entry name" value="MetI-like_sf"/>
</dbReference>
<evidence type="ECO:0000256" key="7">
    <source>
        <dbReference type="RuleBase" id="RU363032"/>
    </source>
</evidence>
<feature type="transmembrane region" description="Helical" evidence="7">
    <location>
        <begin position="219"/>
        <end position="244"/>
    </location>
</feature>
<keyword evidence="6 7" id="KW-0472">Membrane</keyword>
<evidence type="ECO:0000259" key="8">
    <source>
        <dbReference type="PROSITE" id="PS50928"/>
    </source>
</evidence>
<evidence type="ECO:0000256" key="2">
    <source>
        <dbReference type="ARBA" id="ARBA00022448"/>
    </source>
</evidence>